<dbReference type="Proteomes" id="UP000275048">
    <property type="component" value="Unassembled WGS sequence"/>
</dbReference>
<dbReference type="InterPro" id="IPR016032">
    <property type="entry name" value="Sig_transdc_resp-reg_C-effctor"/>
</dbReference>
<gene>
    <name evidence="5" type="ORF">EDM22_12405</name>
</gene>
<dbReference type="PRINTS" id="PR00038">
    <property type="entry name" value="HTHLUXR"/>
</dbReference>
<dbReference type="PANTHER" id="PTHR44688:SF16">
    <property type="entry name" value="DNA-BINDING TRANSCRIPTIONAL ACTIVATOR DEVR_DOSR"/>
    <property type="match status" value="1"/>
</dbReference>
<evidence type="ECO:0000256" key="2">
    <source>
        <dbReference type="ARBA" id="ARBA00023125"/>
    </source>
</evidence>
<dbReference type="GO" id="GO:0006355">
    <property type="term" value="P:regulation of DNA-templated transcription"/>
    <property type="evidence" value="ECO:0007669"/>
    <property type="project" value="InterPro"/>
</dbReference>
<dbReference type="SMART" id="SM00421">
    <property type="entry name" value="HTH_LUXR"/>
    <property type="match status" value="1"/>
</dbReference>
<sequence>MVTSAILRTVASPGNPTGLGTCPPSVLGYPPPAGPTHTGRVTSSLTLARVQGDLDVLSRAGLDLDDFLAEATASVGRAVPWVGACVGTHDPATMMLTSARKYGVLEADNEHDRLFGIIEYGTDDATSFRALATSDHRAVGVHVVTAGDVERSERMTRLMQPVFGFADEARLLFRDGSGVWGCMAVFRGGDEARFGEQEVDFLGTLSASFARGVRAGILTRLAAAPAPALSTGGPAVVIVDAHDDIAQISLGAEERLAQLGGDAHRGDPLSLVTSLVGAARRSASAPGAALPRARVRTASGEWLLLHASPLSGARGAVGDVVVTIEEARPPEIVALVVAAFGLTPRERDVTRLVLQGVETKEIAAGLHMSAYTVQDHLKSVFEKAGVRSRRELISRVYFDQYVPRMGDDVGPLGWFVG</sequence>
<dbReference type="Pfam" id="PF00196">
    <property type="entry name" value="GerE"/>
    <property type="match status" value="1"/>
</dbReference>
<dbReference type="PROSITE" id="PS50043">
    <property type="entry name" value="HTH_LUXR_2"/>
    <property type="match status" value="1"/>
</dbReference>
<reference evidence="5 6" key="1">
    <citation type="submission" date="2018-10" db="EMBL/GenBank/DDBJ databases">
        <title>Isolation, diversity and antibacterial activity of antinobacteria from the wheat rhizosphere soil.</title>
        <authorList>
            <person name="Sun T."/>
        </authorList>
    </citation>
    <scope>NUCLEOTIDE SEQUENCE [LARGE SCALE GENOMIC DNA]</scope>
    <source>
        <strain evidence="5 6">SJ-23</strain>
    </source>
</reference>
<comment type="caution">
    <text evidence="5">The sequence shown here is derived from an EMBL/GenBank/DDBJ whole genome shotgun (WGS) entry which is preliminary data.</text>
</comment>
<dbReference type="EMBL" id="RHHB01000025">
    <property type="protein sequence ID" value="RNB47436.1"/>
    <property type="molecule type" value="Genomic_DNA"/>
</dbReference>
<dbReference type="PANTHER" id="PTHR44688">
    <property type="entry name" value="DNA-BINDING TRANSCRIPTIONAL ACTIVATOR DEVR_DOSR"/>
    <property type="match status" value="1"/>
</dbReference>
<keyword evidence="3" id="KW-0804">Transcription</keyword>
<dbReference type="InterPro" id="IPR000792">
    <property type="entry name" value="Tscrpt_reg_LuxR_C"/>
</dbReference>
<accession>A0A3M8A8C8</accession>
<evidence type="ECO:0000256" key="3">
    <source>
        <dbReference type="ARBA" id="ARBA00023163"/>
    </source>
</evidence>
<evidence type="ECO:0000313" key="6">
    <source>
        <dbReference type="Proteomes" id="UP000275048"/>
    </source>
</evidence>
<keyword evidence="1" id="KW-0805">Transcription regulation</keyword>
<dbReference type="SUPFAM" id="SSF46894">
    <property type="entry name" value="C-terminal effector domain of the bipartite response regulators"/>
    <property type="match status" value="1"/>
</dbReference>
<dbReference type="PROSITE" id="PS00622">
    <property type="entry name" value="HTH_LUXR_1"/>
    <property type="match status" value="1"/>
</dbReference>
<keyword evidence="6" id="KW-1185">Reference proteome</keyword>
<dbReference type="GO" id="GO:0003677">
    <property type="term" value="F:DNA binding"/>
    <property type="evidence" value="ECO:0007669"/>
    <property type="project" value="UniProtKB-KW"/>
</dbReference>
<dbReference type="OrthoDB" id="9815744at2"/>
<evidence type="ECO:0000259" key="4">
    <source>
        <dbReference type="PROSITE" id="PS50043"/>
    </source>
</evidence>
<dbReference type="AlphaFoldDB" id="A0A3M8A8C8"/>
<proteinExistence type="predicted"/>
<evidence type="ECO:0000256" key="1">
    <source>
        <dbReference type="ARBA" id="ARBA00023015"/>
    </source>
</evidence>
<feature type="domain" description="HTH luxR-type" evidence="4">
    <location>
        <begin position="335"/>
        <end position="401"/>
    </location>
</feature>
<evidence type="ECO:0000313" key="5">
    <source>
        <dbReference type="EMBL" id="RNB47436.1"/>
    </source>
</evidence>
<dbReference type="CDD" id="cd06170">
    <property type="entry name" value="LuxR_C_like"/>
    <property type="match status" value="1"/>
</dbReference>
<name>A0A3M8A8C8_9MICO</name>
<dbReference type="Gene3D" id="1.10.10.10">
    <property type="entry name" value="Winged helix-like DNA-binding domain superfamily/Winged helix DNA-binding domain"/>
    <property type="match status" value="1"/>
</dbReference>
<keyword evidence="2" id="KW-0238">DNA-binding</keyword>
<organism evidence="5 6">
    <name type="scientific">Agromyces tardus</name>
    <dbReference type="NCBI Taxonomy" id="2583849"/>
    <lineage>
        <taxon>Bacteria</taxon>
        <taxon>Bacillati</taxon>
        <taxon>Actinomycetota</taxon>
        <taxon>Actinomycetes</taxon>
        <taxon>Micrococcales</taxon>
        <taxon>Microbacteriaceae</taxon>
        <taxon>Agromyces</taxon>
    </lineage>
</organism>
<protein>
    <submittedName>
        <fullName evidence="5">LuxR family transcriptional regulator</fullName>
    </submittedName>
</protein>
<dbReference type="InterPro" id="IPR036388">
    <property type="entry name" value="WH-like_DNA-bd_sf"/>
</dbReference>